<comment type="similarity">
    <text evidence="1">Belongs to the ETF alpha-subunit/FixB family.</text>
</comment>
<evidence type="ECO:0000256" key="4">
    <source>
        <dbReference type="ARBA" id="ARBA00022827"/>
    </source>
</evidence>
<dbReference type="InterPro" id="IPR033947">
    <property type="entry name" value="ETF_alpha_N"/>
</dbReference>
<evidence type="ECO:0000256" key="2">
    <source>
        <dbReference type="ARBA" id="ARBA00022448"/>
    </source>
</evidence>
<reference evidence="11" key="1">
    <citation type="journal article" date="2020" name="mSystems">
        <title>Genome- and Community-Level Interaction Insights into Carbon Utilization and Element Cycling Functions of Hydrothermarchaeota in Hydrothermal Sediment.</title>
        <authorList>
            <person name="Zhou Z."/>
            <person name="Liu Y."/>
            <person name="Xu W."/>
            <person name="Pan J."/>
            <person name="Luo Z.H."/>
            <person name="Li M."/>
        </authorList>
    </citation>
    <scope>NUCLEOTIDE SEQUENCE [LARGE SCALE GENOMIC DNA]</scope>
    <source>
        <strain evidence="11">HyVt-19</strain>
    </source>
</reference>
<evidence type="ECO:0000256" key="8">
    <source>
        <dbReference type="ARBA" id="ARBA00079299"/>
    </source>
</evidence>
<dbReference type="Pfam" id="PF00766">
    <property type="entry name" value="ETF_alpha"/>
    <property type="match status" value="1"/>
</dbReference>
<feature type="binding site" evidence="9">
    <location>
        <begin position="241"/>
        <end position="242"/>
    </location>
    <ligand>
        <name>FAD</name>
        <dbReference type="ChEBI" id="CHEBI:57692"/>
    </ligand>
</feature>
<protein>
    <recommendedName>
        <fullName evidence="7">Electron transfer flavoprotein subunit alpha</fullName>
    </recommendedName>
    <alternativeName>
        <fullName evidence="8">Electron transfer flavoprotein large subunit</fullName>
    </alternativeName>
</protein>
<dbReference type="Proteomes" id="UP000886355">
    <property type="component" value="Unassembled WGS sequence"/>
</dbReference>
<dbReference type="EMBL" id="DQZW01000209">
    <property type="protein sequence ID" value="HDL90129.1"/>
    <property type="molecule type" value="Genomic_DNA"/>
</dbReference>
<dbReference type="SUPFAM" id="SSF52402">
    <property type="entry name" value="Adenine nucleotide alpha hydrolases-like"/>
    <property type="match status" value="1"/>
</dbReference>
<dbReference type="AlphaFoldDB" id="A0A7C0WS82"/>
<dbReference type="FunFam" id="3.40.50.1220:FF:000001">
    <property type="entry name" value="Electron transfer flavoprotein, alpha subunit"/>
    <property type="match status" value="1"/>
</dbReference>
<feature type="binding site" evidence="9">
    <location>
        <position position="216"/>
    </location>
    <ligand>
        <name>FAD</name>
        <dbReference type="ChEBI" id="CHEBI:57692"/>
    </ligand>
</feature>
<keyword evidence="4 9" id="KW-0274">FAD</keyword>
<evidence type="ECO:0000313" key="11">
    <source>
        <dbReference type="EMBL" id="HDL90129.1"/>
    </source>
</evidence>
<keyword evidence="5" id="KW-0249">Electron transport</keyword>
<dbReference type="SMART" id="SM00893">
    <property type="entry name" value="ETF"/>
    <property type="match status" value="1"/>
</dbReference>
<dbReference type="InterPro" id="IPR029035">
    <property type="entry name" value="DHS-like_NAD/FAD-binding_dom"/>
</dbReference>
<sequence length="330" mass="34924">MAGGVCVITEFQDGDFRKVSYEVASEGKRVADALGCELCAIVLGSGIGDKAAVLGQYGVPKVLVADDERLANYSAEAYVPVLSEILKDLEPEVLLLPASLNGKDLGARLAAHLDTGLAMDCTEFKVEDGAFKAKRPLFAGKCFGWYEWDSSARPQVASCRPNVFEKTVVDEGASAEVSQVTPAVPDDLKVQVVAVEKEEAGKIDLTEAEIIVSGGRGMKGPENFKMLEELAQLLGAAVGASRAAVDAGWRPHADQVGQTGKVVTPNLYIAVGISGAIQHLAGMGSSKYIVAVNKDPDAPIFSKADYGIVEDLFKFIPVFTEEVRKAKSGS</sequence>
<evidence type="ECO:0000256" key="5">
    <source>
        <dbReference type="ARBA" id="ARBA00022982"/>
    </source>
</evidence>
<comment type="caution">
    <text evidence="11">The sequence shown here is derived from an EMBL/GenBank/DDBJ whole genome shotgun (WGS) entry which is preliminary data.</text>
</comment>
<dbReference type="GO" id="GO:0009055">
    <property type="term" value="F:electron transfer activity"/>
    <property type="evidence" value="ECO:0007669"/>
    <property type="project" value="InterPro"/>
</dbReference>
<dbReference type="PANTHER" id="PTHR43153:SF1">
    <property type="entry name" value="ELECTRON TRANSFER FLAVOPROTEIN SUBUNIT ALPHA, MITOCHONDRIAL"/>
    <property type="match status" value="1"/>
</dbReference>
<dbReference type="Gene3D" id="3.40.50.1220">
    <property type="entry name" value="TPP-binding domain"/>
    <property type="match status" value="1"/>
</dbReference>
<feature type="binding site" evidence="9">
    <location>
        <begin position="255"/>
        <end position="259"/>
    </location>
    <ligand>
        <name>FAD</name>
        <dbReference type="ChEBI" id="CHEBI:57692"/>
    </ligand>
</feature>
<comment type="function">
    <text evidence="6">The electron transfer flavoprotein serves as a specific electron acceptor for other dehydrogenases. It transfers the electrons to the main respiratory chain via ETF-ubiquinone oxidoreductase (ETF dehydrogenase).</text>
</comment>
<dbReference type="SUPFAM" id="SSF52467">
    <property type="entry name" value="DHS-like NAD/FAD-binding domain"/>
    <property type="match status" value="1"/>
</dbReference>
<dbReference type="PIRSF" id="PIRSF000089">
    <property type="entry name" value="Electra_flavoP_a"/>
    <property type="match status" value="1"/>
</dbReference>
<dbReference type="GO" id="GO:0033539">
    <property type="term" value="P:fatty acid beta-oxidation using acyl-CoA dehydrogenase"/>
    <property type="evidence" value="ECO:0007669"/>
    <property type="project" value="TreeGrafter"/>
</dbReference>
<dbReference type="InterPro" id="IPR014730">
    <property type="entry name" value="ETF_a/b_N"/>
</dbReference>
<dbReference type="CDD" id="cd01715">
    <property type="entry name" value="ETF_alpha"/>
    <property type="match status" value="1"/>
</dbReference>
<dbReference type="Pfam" id="PF01012">
    <property type="entry name" value="ETF"/>
    <property type="match status" value="1"/>
</dbReference>
<dbReference type="InterPro" id="IPR001308">
    <property type="entry name" value="ETF_a/FixB"/>
</dbReference>
<evidence type="ECO:0000256" key="1">
    <source>
        <dbReference type="ARBA" id="ARBA00005817"/>
    </source>
</evidence>
<proteinExistence type="inferred from homology"/>
<name>A0A7C0WS82_9BACT</name>
<organism evidence="11">
    <name type="scientific">Thermodesulforhabdus norvegica</name>
    <dbReference type="NCBI Taxonomy" id="39841"/>
    <lineage>
        <taxon>Bacteria</taxon>
        <taxon>Pseudomonadati</taxon>
        <taxon>Thermodesulfobacteriota</taxon>
        <taxon>Syntrophobacteria</taxon>
        <taxon>Syntrophobacterales</taxon>
        <taxon>Thermodesulforhabdaceae</taxon>
        <taxon>Thermodesulforhabdus</taxon>
    </lineage>
</organism>
<gene>
    <name evidence="11" type="ORF">ENG14_04430</name>
</gene>
<dbReference type="Gene3D" id="3.40.50.620">
    <property type="entry name" value="HUPs"/>
    <property type="match status" value="1"/>
</dbReference>
<dbReference type="InterPro" id="IPR018206">
    <property type="entry name" value="ETF_asu_C_CS"/>
</dbReference>
<dbReference type="PROSITE" id="PS00696">
    <property type="entry name" value="ETF_ALPHA"/>
    <property type="match status" value="1"/>
</dbReference>
<accession>A0A7C0WS82</accession>
<evidence type="ECO:0000256" key="9">
    <source>
        <dbReference type="PIRSR" id="PIRSR000089-1"/>
    </source>
</evidence>
<dbReference type="InterPro" id="IPR014731">
    <property type="entry name" value="ETF_asu_C"/>
</dbReference>
<feature type="binding site" evidence="9">
    <location>
        <position position="293"/>
    </location>
    <ligand>
        <name>FAD</name>
        <dbReference type="ChEBI" id="CHEBI:57692"/>
    </ligand>
</feature>
<evidence type="ECO:0000259" key="10">
    <source>
        <dbReference type="SMART" id="SM00893"/>
    </source>
</evidence>
<keyword evidence="2" id="KW-0813">Transport</keyword>
<dbReference type="InterPro" id="IPR014729">
    <property type="entry name" value="Rossmann-like_a/b/a_fold"/>
</dbReference>
<comment type="cofactor">
    <cofactor evidence="9">
        <name>FAD</name>
        <dbReference type="ChEBI" id="CHEBI:57692"/>
    </cofactor>
    <text evidence="9">Binds 1 FAD per dimer.</text>
</comment>
<dbReference type="PANTHER" id="PTHR43153">
    <property type="entry name" value="ELECTRON TRANSFER FLAVOPROTEIN ALPHA"/>
    <property type="match status" value="1"/>
</dbReference>
<evidence type="ECO:0000256" key="7">
    <source>
        <dbReference type="ARBA" id="ARBA00068674"/>
    </source>
</evidence>
<keyword evidence="3" id="KW-0285">Flavoprotein</keyword>
<evidence type="ECO:0000256" key="6">
    <source>
        <dbReference type="ARBA" id="ARBA00025649"/>
    </source>
</evidence>
<feature type="domain" description="Electron transfer flavoprotein alpha/beta-subunit N-terminal" evidence="10">
    <location>
        <begin position="4"/>
        <end position="192"/>
    </location>
</feature>
<evidence type="ECO:0000256" key="3">
    <source>
        <dbReference type="ARBA" id="ARBA00022630"/>
    </source>
</evidence>
<dbReference type="GO" id="GO:0050660">
    <property type="term" value="F:flavin adenine dinucleotide binding"/>
    <property type="evidence" value="ECO:0007669"/>
    <property type="project" value="InterPro"/>
</dbReference>
<feature type="binding site" evidence="9">
    <location>
        <begin position="272"/>
        <end position="279"/>
    </location>
    <ligand>
        <name>FAD</name>
        <dbReference type="ChEBI" id="CHEBI:57692"/>
    </ligand>
</feature>